<keyword evidence="9" id="KW-0443">Lipid metabolism</keyword>
<evidence type="ECO:0000256" key="4">
    <source>
        <dbReference type="ARBA" id="ARBA00022516"/>
    </source>
</evidence>
<dbReference type="GO" id="GO:0004605">
    <property type="term" value="F:phosphatidate cytidylyltransferase activity"/>
    <property type="evidence" value="ECO:0007669"/>
    <property type="project" value="UniProtKB-EC"/>
</dbReference>
<dbReference type="PANTHER" id="PTHR46382">
    <property type="entry name" value="PHOSPHATIDATE CYTIDYLYLTRANSFERASE"/>
    <property type="match status" value="1"/>
</dbReference>
<evidence type="ECO:0000256" key="5">
    <source>
        <dbReference type="ARBA" id="ARBA00022679"/>
    </source>
</evidence>
<comment type="similarity">
    <text evidence="2">Belongs to the CDS family.</text>
</comment>
<dbReference type="Pfam" id="PF01148">
    <property type="entry name" value="CTP_transf_1"/>
    <property type="match status" value="1"/>
</dbReference>
<dbReference type="PROSITE" id="PS01315">
    <property type="entry name" value="CDS"/>
    <property type="match status" value="1"/>
</dbReference>
<evidence type="ECO:0000256" key="1">
    <source>
        <dbReference type="ARBA" id="ARBA00004651"/>
    </source>
</evidence>
<comment type="subcellular location">
    <subcellularLocation>
        <location evidence="1">Cell membrane</location>
        <topology evidence="1">Multi-pass membrane protein</topology>
    </subcellularLocation>
</comment>
<dbReference type="InterPro" id="IPR000374">
    <property type="entry name" value="PC_trans"/>
</dbReference>
<keyword evidence="8 13" id="KW-1133">Transmembrane helix</keyword>
<keyword evidence="4" id="KW-0444">Lipid biosynthesis</keyword>
<dbReference type="GO" id="GO:0016024">
    <property type="term" value="P:CDP-diacylglycerol biosynthetic process"/>
    <property type="evidence" value="ECO:0007669"/>
    <property type="project" value="TreeGrafter"/>
</dbReference>
<evidence type="ECO:0000256" key="9">
    <source>
        <dbReference type="ARBA" id="ARBA00023098"/>
    </source>
</evidence>
<evidence type="ECO:0000256" key="8">
    <source>
        <dbReference type="ARBA" id="ARBA00022989"/>
    </source>
</evidence>
<evidence type="ECO:0000313" key="14">
    <source>
        <dbReference type="EMBL" id="VAX27360.1"/>
    </source>
</evidence>
<organism evidence="14">
    <name type="scientific">hydrothermal vent metagenome</name>
    <dbReference type="NCBI Taxonomy" id="652676"/>
    <lineage>
        <taxon>unclassified sequences</taxon>
        <taxon>metagenomes</taxon>
        <taxon>ecological metagenomes</taxon>
    </lineage>
</organism>
<feature type="transmembrane region" description="Helical" evidence="13">
    <location>
        <begin position="196"/>
        <end position="214"/>
    </location>
</feature>
<feature type="transmembrane region" description="Helical" evidence="13">
    <location>
        <begin position="104"/>
        <end position="124"/>
    </location>
</feature>
<feature type="transmembrane region" description="Helical" evidence="13">
    <location>
        <begin position="75"/>
        <end position="92"/>
    </location>
</feature>
<feature type="transmembrane region" description="Helical" evidence="13">
    <location>
        <begin position="172"/>
        <end position="190"/>
    </location>
</feature>
<evidence type="ECO:0000256" key="7">
    <source>
        <dbReference type="ARBA" id="ARBA00022695"/>
    </source>
</evidence>
<dbReference type="EMBL" id="UOGG01000029">
    <property type="protein sequence ID" value="VAX27360.1"/>
    <property type="molecule type" value="Genomic_DNA"/>
</dbReference>
<gene>
    <name evidence="14" type="ORF">MNBD_NITROSPINAE05-664</name>
</gene>
<evidence type="ECO:0000256" key="13">
    <source>
        <dbReference type="SAM" id="Phobius"/>
    </source>
</evidence>
<keyword evidence="6 13" id="KW-0812">Transmembrane</keyword>
<evidence type="ECO:0000256" key="11">
    <source>
        <dbReference type="ARBA" id="ARBA00023209"/>
    </source>
</evidence>
<evidence type="ECO:0000256" key="2">
    <source>
        <dbReference type="ARBA" id="ARBA00010185"/>
    </source>
</evidence>
<evidence type="ECO:0000256" key="10">
    <source>
        <dbReference type="ARBA" id="ARBA00023136"/>
    </source>
</evidence>
<feature type="transmembrane region" description="Helical" evidence="13">
    <location>
        <begin position="130"/>
        <end position="151"/>
    </location>
</feature>
<reference evidence="14" key="1">
    <citation type="submission" date="2018-06" db="EMBL/GenBank/DDBJ databases">
        <authorList>
            <person name="Zhirakovskaya E."/>
        </authorList>
    </citation>
    <scope>NUCLEOTIDE SEQUENCE</scope>
</reference>
<dbReference type="GO" id="GO:0005886">
    <property type="term" value="C:plasma membrane"/>
    <property type="evidence" value="ECO:0007669"/>
    <property type="project" value="UniProtKB-SubCell"/>
</dbReference>
<evidence type="ECO:0000256" key="6">
    <source>
        <dbReference type="ARBA" id="ARBA00022692"/>
    </source>
</evidence>
<evidence type="ECO:0000256" key="12">
    <source>
        <dbReference type="ARBA" id="ARBA00023264"/>
    </source>
</evidence>
<keyword evidence="10 13" id="KW-0472">Membrane</keyword>
<evidence type="ECO:0000256" key="3">
    <source>
        <dbReference type="ARBA" id="ARBA00022475"/>
    </source>
</evidence>
<dbReference type="EC" id="2.7.7.41" evidence="14"/>
<protein>
    <submittedName>
        <fullName evidence="14">Phosphatidate cytidylyltransferase</fullName>
        <ecNumber evidence="14">2.7.7.41</ecNumber>
    </submittedName>
</protein>
<sequence length="262" mass="28483">MTRILSGAIAIPLVLSITLYGPGWLFFALIAGVVLAGIYEFFSMTDKMGIEGFPVVSGSLAVLLLLCFYLKGQYFAEWGVLCLIALTSAWMFKEQNIKTALDQISYSFLGILYVAGLSGYFLLIRNLPDGGHWVLFLFLIIWFGDSAAYYGGRKFGLRKIAPAISPGKTIEGALFGLAGSLGGGLIAGIWFLQETALWHCLLAALICGIIGQIGDFAESILKRTAGVKDSSRLFPGHGGFLDRVDSLLFAAPVLYLYHRLFL</sequence>
<keyword evidence="5 14" id="KW-0808">Transferase</keyword>
<proteinExistence type="inferred from homology"/>
<keyword evidence="3" id="KW-1003">Cell membrane</keyword>
<keyword evidence="11" id="KW-0594">Phospholipid biosynthesis</keyword>
<dbReference type="PANTHER" id="PTHR46382:SF1">
    <property type="entry name" value="PHOSPHATIDATE CYTIDYLYLTRANSFERASE"/>
    <property type="match status" value="1"/>
</dbReference>
<keyword evidence="12" id="KW-1208">Phospholipid metabolism</keyword>
<accession>A0A3B1CXF4</accession>
<name>A0A3B1CXF4_9ZZZZ</name>
<dbReference type="AlphaFoldDB" id="A0A3B1CXF4"/>
<keyword evidence="7 14" id="KW-0548">Nucleotidyltransferase</keyword>
<feature type="transmembrane region" description="Helical" evidence="13">
    <location>
        <begin position="49"/>
        <end position="69"/>
    </location>
</feature>